<comment type="caution">
    <text evidence="1">The sequence shown here is derived from an EMBL/GenBank/DDBJ whole genome shotgun (WGS) entry which is preliminary data.</text>
</comment>
<evidence type="ECO:0000313" key="2">
    <source>
        <dbReference type="Proteomes" id="UP000887159"/>
    </source>
</evidence>
<dbReference type="EMBL" id="BMAU01021359">
    <property type="protein sequence ID" value="GFY21984.1"/>
    <property type="molecule type" value="Genomic_DNA"/>
</dbReference>
<sequence length="86" mass="9554">MPCKLHAEDTELGTVRVSQQPVEMPDISMTSTPSLGLLWCLSSSVSCLTLRLFKPSQFGLWKSLVKSSYFLSSSYIRALGKIRLNS</sequence>
<proteinExistence type="predicted"/>
<organism evidence="1 2">
    <name type="scientific">Trichonephila clavipes</name>
    <name type="common">Golden silk orbweaver</name>
    <name type="synonym">Nephila clavipes</name>
    <dbReference type="NCBI Taxonomy" id="2585209"/>
    <lineage>
        <taxon>Eukaryota</taxon>
        <taxon>Metazoa</taxon>
        <taxon>Ecdysozoa</taxon>
        <taxon>Arthropoda</taxon>
        <taxon>Chelicerata</taxon>
        <taxon>Arachnida</taxon>
        <taxon>Araneae</taxon>
        <taxon>Araneomorphae</taxon>
        <taxon>Entelegynae</taxon>
        <taxon>Araneoidea</taxon>
        <taxon>Nephilidae</taxon>
        <taxon>Trichonephila</taxon>
    </lineage>
</organism>
<accession>A0A8X6VT39</accession>
<evidence type="ECO:0000313" key="1">
    <source>
        <dbReference type="EMBL" id="GFY21984.1"/>
    </source>
</evidence>
<protein>
    <submittedName>
        <fullName evidence="1">Uncharacterized protein</fullName>
    </submittedName>
</protein>
<gene>
    <name evidence="1" type="ORF">TNCV_3296281</name>
</gene>
<dbReference type="AlphaFoldDB" id="A0A8X6VT39"/>
<name>A0A8X6VT39_TRICX</name>
<reference evidence="1" key="1">
    <citation type="submission" date="2020-08" db="EMBL/GenBank/DDBJ databases">
        <title>Multicomponent nature underlies the extraordinary mechanical properties of spider dragline silk.</title>
        <authorList>
            <person name="Kono N."/>
            <person name="Nakamura H."/>
            <person name="Mori M."/>
            <person name="Yoshida Y."/>
            <person name="Ohtoshi R."/>
            <person name="Malay A.D."/>
            <person name="Moran D.A.P."/>
            <person name="Tomita M."/>
            <person name="Numata K."/>
            <person name="Arakawa K."/>
        </authorList>
    </citation>
    <scope>NUCLEOTIDE SEQUENCE</scope>
</reference>
<keyword evidence="2" id="KW-1185">Reference proteome</keyword>
<dbReference type="Proteomes" id="UP000887159">
    <property type="component" value="Unassembled WGS sequence"/>
</dbReference>